<dbReference type="PANTHER" id="PTHR12837">
    <property type="entry name" value="POLY ADP-RIBOSE GLYCOHYDROLASE"/>
    <property type="match status" value="1"/>
</dbReference>
<proteinExistence type="inferred from homology"/>
<feature type="compositionally biased region" description="Polar residues" evidence="6">
    <location>
        <begin position="254"/>
        <end position="264"/>
    </location>
</feature>
<feature type="active site" evidence="4">
    <location>
        <position position="572"/>
    </location>
</feature>
<evidence type="ECO:0000256" key="4">
    <source>
        <dbReference type="PIRSR" id="PIRSR607724-1"/>
    </source>
</evidence>
<evidence type="ECO:0000256" key="3">
    <source>
        <dbReference type="ARBA" id="ARBA00022801"/>
    </source>
</evidence>
<comment type="similarity">
    <text evidence="1">Belongs to the poly(ADP-ribose) glycohydrolase family.</text>
</comment>
<accession>A0A6J2VD28</accession>
<name>A0A6J2VD28_CHACN</name>
<evidence type="ECO:0000259" key="8">
    <source>
        <dbReference type="Pfam" id="PF20811"/>
    </source>
</evidence>
<dbReference type="Proteomes" id="UP000504632">
    <property type="component" value="Chromosome 5"/>
</dbReference>
<feature type="compositionally biased region" description="Basic and acidic residues" evidence="6">
    <location>
        <begin position="8"/>
        <end position="19"/>
    </location>
</feature>
<feature type="domain" description="PARG helical" evidence="8">
    <location>
        <begin position="399"/>
        <end position="515"/>
    </location>
</feature>
<reference evidence="10" key="1">
    <citation type="submission" date="2025-08" db="UniProtKB">
        <authorList>
            <consortium name="RefSeq"/>
        </authorList>
    </citation>
    <scope>IDENTIFICATION</scope>
</reference>
<gene>
    <name evidence="10" type="primary">LOC115812397</name>
</gene>
<feature type="binding site" evidence="5">
    <location>
        <position position="611"/>
    </location>
    <ligand>
        <name>substrate</name>
    </ligand>
</feature>
<dbReference type="InterPro" id="IPR007724">
    <property type="entry name" value="Poly_GlycHdrlase"/>
</dbReference>
<feature type="binding site" evidence="5">
    <location>
        <position position="570"/>
    </location>
    <ligand>
        <name>substrate</name>
    </ligand>
</feature>
<dbReference type="AlphaFoldDB" id="A0A6J2VD28"/>
<dbReference type="GO" id="GO:0006282">
    <property type="term" value="P:regulation of DNA repair"/>
    <property type="evidence" value="ECO:0007669"/>
    <property type="project" value="InterPro"/>
</dbReference>
<dbReference type="PANTHER" id="PTHR12837:SF8">
    <property type="entry name" value="POLY(ADP-RIBOSE) GLYCOHYDROLASE"/>
    <property type="match status" value="1"/>
</dbReference>
<evidence type="ECO:0000256" key="5">
    <source>
        <dbReference type="PIRSR" id="PIRSR607724-2"/>
    </source>
</evidence>
<evidence type="ECO:0000256" key="2">
    <source>
        <dbReference type="ARBA" id="ARBA00012255"/>
    </source>
</evidence>
<feature type="binding site" evidence="5">
    <location>
        <position position="556"/>
    </location>
    <ligand>
        <name>substrate</name>
    </ligand>
</feature>
<feature type="active site" evidence="4">
    <location>
        <position position="571"/>
    </location>
</feature>
<evidence type="ECO:0000313" key="10">
    <source>
        <dbReference type="RefSeq" id="XP_030630735.1"/>
    </source>
</evidence>
<dbReference type="GO" id="GO:1990966">
    <property type="term" value="P:ATP generation from poly-ADP-D-ribose"/>
    <property type="evidence" value="ECO:0007669"/>
    <property type="project" value="TreeGrafter"/>
</dbReference>
<dbReference type="RefSeq" id="XP_030630735.1">
    <property type="nucleotide sequence ID" value="XM_030774875.1"/>
</dbReference>
<feature type="region of interest" description="Disordered" evidence="6">
    <location>
        <begin position="163"/>
        <end position="273"/>
    </location>
</feature>
<keyword evidence="9" id="KW-1185">Reference proteome</keyword>
<dbReference type="InterPro" id="IPR048362">
    <property type="entry name" value="PARG_helical"/>
</dbReference>
<dbReference type="InParanoid" id="A0A6J2VD28"/>
<dbReference type="GO" id="GO:0005737">
    <property type="term" value="C:cytoplasm"/>
    <property type="evidence" value="ECO:0007669"/>
    <property type="project" value="TreeGrafter"/>
</dbReference>
<evidence type="ECO:0000313" key="9">
    <source>
        <dbReference type="Proteomes" id="UP000504632"/>
    </source>
</evidence>
<dbReference type="GO" id="GO:0004649">
    <property type="term" value="F:poly(ADP-ribose) glycohydrolase activity"/>
    <property type="evidence" value="ECO:0007669"/>
    <property type="project" value="UniProtKB-EC"/>
</dbReference>
<keyword evidence="3" id="KW-0378">Hydrolase</keyword>
<dbReference type="GeneID" id="115812397"/>
<feature type="domain" description="PARG catalytic Macro" evidence="7">
    <location>
        <begin position="522"/>
        <end position="723"/>
    </location>
</feature>
<dbReference type="Pfam" id="PF20811">
    <property type="entry name" value="PARG_cat_N"/>
    <property type="match status" value="1"/>
</dbReference>
<protein>
    <recommendedName>
        <fullName evidence="2">poly(ADP-ribose) glycohydrolase</fullName>
        <ecNumber evidence="2">3.2.1.143</ecNumber>
    </recommendedName>
</protein>
<feature type="compositionally biased region" description="Basic and acidic residues" evidence="6">
    <location>
        <begin position="79"/>
        <end position="88"/>
    </location>
</feature>
<dbReference type="GO" id="GO:0005634">
    <property type="term" value="C:nucleus"/>
    <property type="evidence" value="ECO:0007669"/>
    <property type="project" value="TreeGrafter"/>
</dbReference>
<feature type="compositionally biased region" description="Polar residues" evidence="6">
    <location>
        <begin position="42"/>
        <end position="52"/>
    </location>
</feature>
<dbReference type="InterPro" id="IPR046372">
    <property type="entry name" value="PARG_cat_C"/>
</dbReference>
<evidence type="ECO:0000259" key="7">
    <source>
        <dbReference type="Pfam" id="PF05028"/>
    </source>
</evidence>
<dbReference type="GO" id="GO:0005975">
    <property type="term" value="P:carbohydrate metabolic process"/>
    <property type="evidence" value="ECO:0007669"/>
    <property type="project" value="InterPro"/>
</dbReference>
<feature type="region of interest" description="Disordered" evidence="6">
    <location>
        <begin position="1"/>
        <end position="103"/>
    </location>
</feature>
<evidence type="ECO:0000256" key="1">
    <source>
        <dbReference type="ARBA" id="ARBA00009545"/>
    </source>
</evidence>
<feature type="compositionally biased region" description="Polar residues" evidence="6">
    <location>
        <begin position="163"/>
        <end position="182"/>
    </location>
</feature>
<evidence type="ECO:0000256" key="6">
    <source>
        <dbReference type="SAM" id="MobiDB-lite"/>
    </source>
</evidence>
<feature type="active site" evidence="4">
    <location>
        <position position="553"/>
    </location>
</feature>
<dbReference type="Pfam" id="PF05028">
    <property type="entry name" value="PARG_cat_C"/>
    <property type="match status" value="1"/>
</dbReference>
<sequence>MSGLSDSEPVRKRLRREVDVSTGGQKSTQAPRNCDREKAPFTDTQLKASTEGKSIPVFVNKADGIPKDADKEANEDEEKQLTRPEVSDYSRQARLHSVTSGSECDIRSIRIKQRGQPCNQKAQRSLDSWLVKKPSTVLEKSQPDQSEEIESCQDVEMLTSESSDCFLLTSPSDPKNESQTCTKPEVTSPPSDEELETKPPSPFIVEDKLTAGETVESVGKTEKSESQEESVNPEGDSDWLKGPQRQGRKITDFFSRTQTQSPSVSGRGGPPAGITWLGTPISELRRIPQCGYPQPPVMKSDSHTVLIWMNSMRTGGDLVPYPPAKDRCDIWDDWHVKMPCSDKNLLAAAQSRWSLIQRALSSSFHHSSDVKGAILTYNAGHAKKWDFTALHSFCRDGLSPSEANHLFSHLLPAMAKLALSASKLFTQPIPLLKAERSHTITLSQEQVSCLLANAFFCTFPRRSSRKNEYYNYPDINFSRLFEGNSHRKREKLKTLLWYFKKVTSQKPTGVVTFKRQCLTKFPKWESSEKLLTKLHITCEGTIEDDGYGMLQVDFANRMVGGGVIGSGLVQEEIRFLINPELIAARLFTEALEDNESLIITGSEQYSKYTGYSDSYKWAGDHEDKILRDRWQRRCTEIVAIDALQVRSFTQQFHPQKMTRELNKAYCGFARPGVDSQYLAAVATGNWGCGAFGGDVELKALLQILAAAEAGRDVAYFTFGDRVLMGKIHEIHSLLTQRGLTVGKIYKLLEQYYDSVCKDYFGHRPSITLYAFLHQRLGCLQARKQDVNSDVYTSDESE</sequence>
<feature type="compositionally biased region" description="Polar residues" evidence="6">
    <location>
        <begin position="22"/>
        <end position="31"/>
    </location>
</feature>
<dbReference type="GO" id="GO:0009225">
    <property type="term" value="P:nucleotide-sugar metabolic process"/>
    <property type="evidence" value="ECO:0007669"/>
    <property type="project" value="TreeGrafter"/>
</dbReference>
<organism evidence="9 10">
    <name type="scientific">Chanos chanos</name>
    <name type="common">Milkfish</name>
    <name type="synonym">Mugil chanos</name>
    <dbReference type="NCBI Taxonomy" id="29144"/>
    <lineage>
        <taxon>Eukaryota</taxon>
        <taxon>Metazoa</taxon>
        <taxon>Chordata</taxon>
        <taxon>Craniata</taxon>
        <taxon>Vertebrata</taxon>
        <taxon>Euteleostomi</taxon>
        <taxon>Actinopterygii</taxon>
        <taxon>Neopterygii</taxon>
        <taxon>Teleostei</taxon>
        <taxon>Ostariophysi</taxon>
        <taxon>Gonorynchiformes</taxon>
        <taxon>Chanidae</taxon>
        <taxon>Chanos</taxon>
    </lineage>
</organism>
<dbReference type="EC" id="3.2.1.143" evidence="2"/>
<dbReference type="OrthoDB" id="1937899at2759"/>